<dbReference type="Pfam" id="PF13692">
    <property type="entry name" value="Glyco_trans_1_4"/>
    <property type="match status" value="1"/>
</dbReference>
<dbReference type="InterPro" id="IPR028098">
    <property type="entry name" value="Glyco_trans_4-like_N"/>
</dbReference>
<gene>
    <name evidence="2" type="ORF">Salmuc_05010</name>
</gene>
<dbReference type="PANTHER" id="PTHR45947">
    <property type="entry name" value="SULFOQUINOVOSYL TRANSFERASE SQD2"/>
    <property type="match status" value="1"/>
</dbReference>
<dbReference type="Proteomes" id="UP000015347">
    <property type="component" value="Unassembled WGS sequence"/>
</dbReference>
<reference evidence="3" key="1">
    <citation type="journal article" date="2014" name="Stand. Genomic Sci.">
        <title>Genome sequence of the exopolysaccharide-producing Salipiger mucosus type strain (DSM 16094(T)), a moderately halophilic member of the Roseobacter clade.</title>
        <authorList>
            <person name="Riedel T."/>
            <person name="Spring S."/>
            <person name="Fiebig A."/>
            <person name="Petersen J."/>
            <person name="Kyrpides N.C."/>
            <person name="Goker M."/>
            <person name="Klenk H.P."/>
        </authorList>
    </citation>
    <scope>NUCLEOTIDE SEQUENCE [LARGE SCALE GENOMIC DNA]</scope>
    <source>
        <strain evidence="3">DSM 16094</strain>
    </source>
</reference>
<name>S9R1B3_9RHOB</name>
<dbReference type="Gene3D" id="3.40.50.2000">
    <property type="entry name" value="Glycogen Phosphorylase B"/>
    <property type="match status" value="2"/>
</dbReference>
<protein>
    <submittedName>
        <fullName evidence="2">Glycosyl transferase, group 1</fullName>
    </submittedName>
</protein>
<accession>S9R1B3</accession>
<evidence type="ECO:0000259" key="1">
    <source>
        <dbReference type="Pfam" id="PF13439"/>
    </source>
</evidence>
<dbReference type="RefSeq" id="WP_020043049.1">
    <property type="nucleotide sequence ID" value="NZ_KE557273.1"/>
</dbReference>
<dbReference type="Pfam" id="PF13439">
    <property type="entry name" value="Glyco_transf_4"/>
    <property type="match status" value="1"/>
</dbReference>
<comment type="caution">
    <text evidence="2">The sequence shown here is derived from an EMBL/GenBank/DDBJ whole genome shotgun (WGS) entry which is preliminary data.</text>
</comment>
<dbReference type="EMBL" id="APVH01000008">
    <property type="protein sequence ID" value="EPX85738.1"/>
    <property type="molecule type" value="Genomic_DNA"/>
</dbReference>
<organism evidence="2 3">
    <name type="scientific">Salipiger mucosus DSM 16094</name>
    <dbReference type="NCBI Taxonomy" id="1123237"/>
    <lineage>
        <taxon>Bacteria</taxon>
        <taxon>Pseudomonadati</taxon>
        <taxon>Pseudomonadota</taxon>
        <taxon>Alphaproteobacteria</taxon>
        <taxon>Rhodobacterales</taxon>
        <taxon>Roseobacteraceae</taxon>
        <taxon>Salipiger</taxon>
    </lineage>
</organism>
<dbReference type="CDD" id="cd03801">
    <property type="entry name" value="GT4_PimA-like"/>
    <property type="match status" value="1"/>
</dbReference>
<evidence type="ECO:0000313" key="3">
    <source>
        <dbReference type="Proteomes" id="UP000015347"/>
    </source>
</evidence>
<dbReference type="GO" id="GO:0016758">
    <property type="term" value="F:hexosyltransferase activity"/>
    <property type="evidence" value="ECO:0007669"/>
    <property type="project" value="TreeGrafter"/>
</dbReference>
<dbReference type="HOGENOM" id="CLU_665448_0_0_5"/>
<dbReference type="SUPFAM" id="SSF53756">
    <property type="entry name" value="UDP-Glycosyltransferase/glycogen phosphorylase"/>
    <property type="match status" value="1"/>
</dbReference>
<feature type="domain" description="Glycosyltransferase subfamily 4-like N-terminal" evidence="1">
    <location>
        <begin position="13"/>
        <end position="110"/>
    </location>
</feature>
<keyword evidence="3" id="KW-1185">Reference proteome</keyword>
<dbReference type="InterPro" id="IPR050194">
    <property type="entry name" value="Glycosyltransferase_grp1"/>
</dbReference>
<evidence type="ECO:0000313" key="2">
    <source>
        <dbReference type="EMBL" id="EPX85738.1"/>
    </source>
</evidence>
<keyword evidence="2" id="KW-0808">Transferase</keyword>
<proteinExistence type="predicted"/>
<dbReference type="STRING" id="1123237.Salmuc_05010"/>
<sequence length="408" mass="44189">MKLLSFAHRLELGGTQINAIELAAELRDAHGFDVTLHAAPGPALPHLRGRGVPFRPAPDVRFHPSPARIRALRALVRRERPDVIHAWDWWQGLEAYFGVNLPMGIPLVISDMMMDLTRAMPREVPTTFGFGALRDKAEHAGWRRARLLLPPVDVTANAPGVSDGRAFRQAHGVGDDEILLVTVSRLAHVMKSECLERSIRALRALGAELPLRLVIVGDGEARSHLAALAAETNRHLGRAAVVMAGAMEDPRPAYAGADAVLGMGGSALRGLAHAAPVIVLGEQGFARLFRPHTARDFLHSGMFGQGDGDDRALHAAIRDICSSSALRADLGRFGRHFVVDHHGLGAVATSLADICREARDVRPGRAAQGLDAARTAFWYLRERRFRVASRDATVTPAPRPVGPDPLQP</sequence>
<dbReference type="AlphaFoldDB" id="S9R1B3"/>
<dbReference type="PANTHER" id="PTHR45947:SF3">
    <property type="entry name" value="SULFOQUINOVOSYL TRANSFERASE SQD2"/>
    <property type="match status" value="1"/>
</dbReference>
<dbReference type="eggNOG" id="COG0438">
    <property type="taxonomic scope" value="Bacteria"/>
</dbReference>